<evidence type="ECO:0000313" key="3">
    <source>
        <dbReference type="Proteomes" id="UP000002051"/>
    </source>
</evidence>
<organism evidence="1 3">
    <name type="scientific">Medicago truncatula</name>
    <name type="common">Barrel medic</name>
    <name type="synonym">Medicago tribuloides</name>
    <dbReference type="NCBI Taxonomy" id="3880"/>
    <lineage>
        <taxon>Eukaryota</taxon>
        <taxon>Viridiplantae</taxon>
        <taxon>Streptophyta</taxon>
        <taxon>Embryophyta</taxon>
        <taxon>Tracheophyta</taxon>
        <taxon>Spermatophyta</taxon>
        <taxon>Magnoliopsida</taxon>
        <taxon>eudicotyledons</taxon>
        <taxon>Gunneridae</taxon>
        <taxon>Pentapetalae</taxon>
        <taxon>rosids</taxon>
        <taxon>fabids</taxon>
        <taxon>Fabales</taxon>
        <taxon>Fabaceae</taxon>
        <taxon>Papilionoideae</taxon>
        <taxon>50 kb inversion clade</taxon>
        <taxon>NPAAA clade</taxon>
        <taxon>Hologalegina</taxon>
        <taxon>IRL clade</taxon>
        <taxon>Trifolieae</taxon>
        <taxon>Medicago</taxon>
    </lineage>
</organism>
<dbReference type="HOGENOM" id="CLU_2254126_0_0_1"/>
<sequence length="104" mass="11787">MLQVISENISPSTTWFWDEPSGHWWACNASAWWACNARGWMGDLLGSFPKSVRVRRKHVEKTCVGLWGQSTILKAVWDVTSGIKACLSQYDVVWGQTKKKLVGM</sequence>
<dbReference type="Proteomes" id="UP000002051">
    <property type="component" value="Chromosome 4"/>
</dbReference>
<protein>
    <submittedName>
        <fullName evidence="1 2">Uncharacterized protein</fullName>
    </submittedName>
</protein>
<keyword evidence="3" id="KW-1185">Reference proteome</keyword>
<dbReference type="EMBL" id="CM001220">
    <property type="protein sequence ID" value="KEH29429.1"/>
    <property type="molecule type" value="Genomic_DNA"/>
</dbReference>
<dbReference type="AlphaFoldDB" id="A0A072UI69"/>
<gene>
    <name evidence="1" type="ordered locus">MTR_4g036630</name>
</gene>
<accession>A0A072UI69</accession>
<name>A0A072UI69_MEDTR</name>
<proteinExistence type="predicted"/>
<evidence type="ECO:0000313" key="2">
    <source>
        <dbReference type="EnsemblPlants" id="KEH29429"/>
    </source>
</evidence>
<reference evidence="2" key="3">
    <citation type="submission" date="2015-04" db="UniProtKB">
        <authorList>
            <consortium name="EnsemblPlants"/>
        </authorList>
    </citation>
    <scope>IDENTIFICATION</scope>
    <source>
        <strain evidence="2">cv. Jemalong A17</strain>
    </source>
</reference>
<dbReference type="EnsemblPlants" id="KEH29429">
    <property type="protein sequence ID" value="KEH29429"/>
    <property type="gene ID" value="MTR_4g036630"/>
</dbReference>
<reference evidence="1 3" key="2">
    <citation type="journal article" date="2014" name="BMC Genomics">
        <title>An improved genome release (version Mt4.0) for the model legume Medicago truncatula.</title>
        <authorList>
            <person name="Tang H."/>
            <person name="Krishnakumar V."/>
            <person name="Bidwell S."/>
            <person name="Rosen B."/>
            <person name="Chan A."/>
            <person name="Zhou S."/>
            <person name="Gentzbittel L."/>
            <person name="Childs K.L."/>
            <person name="Yandell M."/>
            <person name="Gundlach H."/>
            <person name="Mayer K.F."/>
            <person name="Schwartz D.C."/>
            <person name="Town C.D."/>
        </authorList>
    </citation>
    <scope>GENOME REANNOTATION</scope>
    <source>
        <strain evidence="1">A17</strain>
        <strain evidence="2 3">cv. Jemalong A17</strain>
    </source>
</reference>
<evidence type="ECO:0000313" key="1">
    <source>
        <dbReference type="EMBL" id="KEH29429.1"/>
    </source>
</evidence>
<reference evidence="1 3" key="1">
    <citation type="journal article" date="2011" name="Nature">
        <title>The Medicago genome provides insight into the evolution of rhizobial symbioses.</title>
        <authorList>
            <person name="Young N.D."/>
            <person name="Debelle F."/>
            <person name="Oldroyd G.E."/>
            <person name="Geurts R."/>
            <person name="Cannon S.B."/>
            <person name="Udvardi M.K."/>
            <person name="Benedito V.A."/>
            <person name="Mayer K.F."/>
            <person name="Gouzy J."/>
            <person name="Schoof H."/>
            <person name="Van de Peer Y."/>
            <person name="Proost S."/>
            <person name="Cook D.R."/>
            <person name="Meyers B.C."/>
            <person name="Spannagl M."/>
            <person name="Cheung F."/>
            <person name="De Mita S."/>
            <person name="Krishnakumar V."/>
            <person name="Gundlach H."/>
            <person name="Zhou S."/>
            <person name="Mudge J."/>
            <person name="Bharti A.K."/>
            <person name="Murray J.D."/>
            <person name="Naoumkina M.A."/>
            <person name="Rosen B."/>
            <person name="Silverstein K.A."/>
            <person name="Tang H."/>
            <person name="Rombauts S."/>
            <person name="Zhao P.X."/>
            <person name="Zhou P."/>
            <person name="Barbe V."/>
            <person name="Bardou P."/>
            <person name="Bechner M."/>
            <person name="Bellec A."/>
            <person name="Berger A."/>
            <person name="Berges H."/>
            <person name="Bidwell S."/>
            <person name="Bisseling T."/>
            <person name="Choisne N."/>
            <person name="Couloux A."/>
            <person name="Denny R."/>
            <person name="Deshpande S."/>
            <person name="Dai X."/>
            <person name="Doyle J.J."/>
            <person name="Dudez A.M."/>
            <person name="Farmer A.D."/>
            <person name="Fouteau S."/>
            <person name="Franken C."/>
            <person name="Gibelin C."/>
            <person name="Gish J."/>
            <person name="Goldstein S."/>
            <person name="Gonzalez A.J."/>
            <person name="Green P.J."/>
            <person name="Hallab A."/>
            <person name="Hartog M."/>
            <person name="Hua A."/>
            <person name="Humphray S.J."/>
            <person name="Jeong D.H."/>
            <person name="Jing Y."/>
            <person name="Jocker A."/>
            <person name="Kenton S.M."/>
            <person name="Kim D.J."/>
            <person name="Klee K."/>
            <person name="Lai H."/>
            <person name="Lang C."/>
            <person name="Lin S."/>
            <person name="Macmil S.L."/>
            <person name="Magdelenat G."/>
            <person name="Matthews L."/>
            <person name="McCorrison J."/>
            <person name="Monaghan E.L."/>
            <person name="Mun J.H."/>
            <person name="Najar F.Z."/>
            <person name="Nicholson C."/>
            <person name="Noirot C."/>
            <person name="O'Bleness M."/>
            <person name="Paule C.R."/>
            <person name="Poulain J."/>
            <person name="Prion F."/>
            <person name="Qin B."/>
            <person name="Qu C."/>
            <person name="Retzel E.F."/>
            <person name="Riddle C."/>
            <person name="Sallet E."/>
            <person name="Samain S."/>
            <person name="Samson N."/>
            <person name="Sanders I."/>
            <person name="Saurat O."/>
            <person name="Scarpelli C."/>
            <person name="Schiex T."/>
            <person name="Segurens B."/>
            <person name="Severin A.J."/>
            <person name="Sherrier D.J."/>
            <person name="Shi R."/>
            <person name="Sims S."/>
            <person name="Singer S.R."/>
            <person name="Sinharoy S."/>
            <person name="Sterck L."/>
            <person name="Viollet A."/>
            <person name="Wang B.B."/>
            <person name="Wang K."/>
            <person name="Wang M."/>
            <person name="Wang X."/>
            <person name="Warfsmann J."/>
            <person name="Weissenbach J."/>
            <person name="White D.D."/>
            <person name="White J.D."/>
            <person name="Wiley G.B."/>
            <person name="Wincker P."/>
            <person name="Xing Y."/>
            <person name="Yang L."/>
            <person name="Yao Z."/>
            <person name="Ying F."/>
            <person name="Zhai J."/>
            <person name="Zhou L."/>
            <person name="Zuber A."/>
            <person name="Denarie J."/>
            <person name="Dixon R.A."/>
            <person name="May G.D."/>
            <person name="Schwartz D.C."/>
            <person name="Rogers J."/>
            <person name="Quetier F."/>
            <person name="Town C.D."/>
            <person name="Roe B.A."/>
        </authorList>
    </citation>
    <scope>NUCLEOTIDE SEQUENCE [LARGE SCALE GENOMIC DNA]</scope>
    <source>
        <strain evidence="1">A17</strain>
        <strain evidence="2 3">cv. Jemalong A17</strain>
    </source>
</reference>